<dbReference type="Gene3D" id="1.10.287.1490">
    <property type="match status" value="1"/>
</dbReference>
<dbReference type="InterPro" id="IPR051002">
    <property type="entry name" value="UBA_autophagy_assoc_protein"/>
</dbReference>
<feature type="domain" description="Phage tail tape measure protein" evidence="3">
    <location>
        <begin position="272"/>
        <end position="474"/>
    </location>
</feature>
<feature type="region of interest" description="Disordered" evidence="2">
    <location>
        <begin position="1119"/>
        <end position="1145"/>
    </location>
</feature>
<dbReference type="InterPro" id="IPR010090">
    <property type="entry name" value="Phage_tape_meas"/>
</dbReference>
<gene>
    <name evidence="4" type="ORF">O3303_05355</name>
</gene>
<dbReference type="PANTHER" id="PTHR31915:SF6">
    <property type="entry name" value="SKICH DOMAIN-CONTAINING PROTEIN"/>
    <property type="match status" value="1"/>
</dbReference>
<dbReference type="RefSeq" id="WP_269561038.1">
    <property type="nucleotide sequence ID" value="NZ_CP114767.1"/>
</dbReference>
<dbReference type="PANTHER" id="PTHR31915">
    <property type="entry name" value="SKICH DOMAIN-CONTAINING PROTEIN"/>
    <property type="match status" value="1"/>
</dbReference>
<feature type="compositionally biased region" description="Basic and acidic residues" evidence="2">
    <location>
        <begin position="739"/>
        <end position="766"/>
    </location>
</feature>
<dbReference type="Proteomes" id="UP001211005">
    <property type="component" value="Chromosome"/>
</dbReference>
<feature type="coiled-coil region" evidence="1">
    <location>
        <begin position="47"/>
        <end position="248"/>
    </location>
</feature>
<proteinExistence type="predicted"/>
<sequence>MADTTEERKVKIVLDAQQPNASIKEMAAGAAVLNSQLSKMAADDPGRAKLQDDFARLTARISETRAELRTIIQTEEELAAEQAKLAEQTQALAAAQEQTVRSGQQATASMREMKDAAAILSQQLENTRTDDPGRAALLRDYQVLQQRISAAGEQMRTYQKTAEELAEQQRQLAAETERLNQENREVILNGQKVNASFKEMKDSAALLERQLHELSADDPGRAAMLRDYQQLQKRIHDVQQEMGDTAEKGFTMKDALLLGGVEVGLEAAVDVVKELGAEIAQTVKEFEDLRGKVNTLTNATGAELDQLTSGVAGLAKTFNKEYDEILVASNSLAKQMGISQQEALRLIEQGFIAGADVNGEFLDQLKEYPAQFKAAGVSADEFVGIISQSQTSGVFSDKGVDVVKEFGLRIREQTSATKDALYAAFGPEFTKEILDGVNNGSISSVQALERVSQKMNDTQIPAAQLQTVIADVFGGPGEDAGLDYLKSLKNVGTGIDALVDKNNVYVQRQQELLASNKQLAATQNELAKEFEGTGNSLQVLGNEGMVFIYTLLTSLIVTFKELTAPLREIWDELGRLAESFGLVAKEGSLAKDIANGIGAVLRFLLTPTRLVYEGFGMLARALIEWVKQSEPAKAALLVMIAPLRLLFDLLRDSPAFFEGFVAAGSSAFTRVGRAWKAALRGDFSGAMQEFADLGAGAAREYLRAFNAARALRPEAQASETSSNGGEDPAGKPSGGGDGTTEKDRAKAAADAAKKEREERKKTDQQHLADLKQWVAEEGALLLQRNVLKEQLGARELDDAALRRELERQKLFEAATAKVDKLTGLEADYTEQVKAIVVERDLQLRELVDKHKAEEEERRLKALDEKLALNEADAEVALAELELKLANGVLNEQAYQDAVYAVKQAAHARELALLQEQGGKESAEYKKANAQFLQEQAAHVAKRKGLDEGLVKFQQGLAAVRKLIGSEELGALAEVFGKKSVLYKAFVVAQKALALTEIGLNLSVEMANNAKAAAQNPLNGPTAGAAGATQLFVTNGLSLLRAGLASAKVVGFREGGPTSASAGKGLLDLNQLRVSPGGELLDQDGFAVAGLVHKNEYVIPEWMRADPKVMQVEQWLEQKRQRGGGSYREGGPTTEGDSPVPVGAGLAGESSEVTALLRTLVEGQRRQDERIDTWARELTVVQQMYELDQAYDTYKKVNQQNGVTT</sequence>
<dbReference type="Pfam" id="PF10145">
    <property type="entry name" value="PhageMin_Tail"/>
    <property type="match status" value="1"/>
</dbReference>
<evidence type="ECO:0000256" key="2">
    <source>
        <dbReference type="SAM" id="MobiDB-lite"/>
    </source>
</evidence>
<name>A0ABY7LU27_9BACT</name>
<keyword evidence="5" id="KW-1185">Reference proteome</keyword>
<reference evidence="4 5" key="1">
    <citation type="submission" date="2022-12" db="EMBL/GenBank/DDBJ databases">
        <title>Hymenobacter canadensis sp. nov. isolated from lake water of the Cambridge Bay, Canada.</title>
        <authorList>
            <person name="Kim W.H."/>
            <person name="Lee Y.M."/>
        </authorList>
    </citation>
    <scope>NUCLEOTIDE SEQUENCE [LARGE SCALE GENOMIC DNA]</scope>
    <source>
        <strain evidence="4 5">PAMC 29467</strain>
    </source>
</reference>
<protein>
    <recommendedName>
        <fullName evidence="3">Phage tail tape measure protein domain-containing protein</fullName>
    </recommendedName>
</protein>
<evidence type="ECO:0000313" key="5">
    <source>
        <dbReference type="Proteomes" id="UP001211005"/>
    </source>
</evidence>
<evidence type="ECO:0000256" key="1">
    <source>
        <dbReference type="SAM" id="Coils"/>
    </source>
</evidence>
<keyword evidence="1" id="KW-0175">Coiled coil</keyword>
<dbReference type="EMBL" id="CP114767">
    <property type="protein sequence ID" value="WBA42991.1"/>
    <property type="molecule type" value="Genomic_DNA"/>
</dbReference>
<evidence type="ECO:0000259" key="3">
    <source>
        <dbReference type="Pfam" id="PF10145"/>
    </source>
</evidence>
<accession>A0ABY7LU27</accession>
<feature type="region of interest" description="Disordered" evidence="2">
    <location>
        <begin position="713"/>
        <end position="766"/>
    </location>
</feature>
<organism evidence="4 5">
    <name type="scientific">Hymenobacter canadensis</name>
    <dbReference type="NCBI Taxonomy" id="2999067"/>
    <lineage>
        <taxon>Bacteria</taxon>
        <taxon>Pseudomonadati</taxon>
        <taxon>Bacteroidota</taxon>
        <taxon>Cytophagia</taxon>
        <taxon>Cytophagales</taxon>
        <taxon>Hymenobacteraceae</taxon>
        <taxon>Hymenobacter</taxon>
    </lineage>
</organism>
<evidence type="ECO:0000313" key="4">
    <source>
        <dbReference type="EMBL" id="WBA42991.1"/>
    </source>
</evidence>